<comment type="caution">
    <text evidence="1">The sequence shown here is derived from an EMBL/GenBank/DDBJ whole genome shotgun (WGS) entry which is preliminary data.</text>
</comment>
<reference evidence="1 2" key="1">
    <citation type="submission" date="2016-09" db="EMBL/GenBank/DDBJ databases">
        <title>Complete genome of Desulfosporosinus sp. OL.</title>
        <authorList>
            <person name="Mardanov A."/>
            <person name="Beletsky A."/>
            <person name="Panova A."/>
            <person name="Karnachuk O."/>
            <person name="Ravin N."/>
        </authorList>
    </citation>
    <scope>NUCLEOTIDE SEQUENCE [LARGE SCALE GENOMIC DNA]</scope>
    <source>
        <strain evidence="1 2">OL</strain>
    </source>
</reference>
<keyword evidence="2" id="KW-1185">Reference proteome</keyword>
<accession>A0A1Q8QQ63</accession>
<name>A0A1Q8QQ63_9FIRM</name>
<sequence length="41" mass="4613">MNLCIFQSNELLRKLLFAVSLSPIILLAKQTFLASKAFEIS</sequence>
<evidence type="ECO:0000313" key="1">
    <source>
        <dbReference type="EMBL" id="OLN29493.1"/>
    </source>
</evidence>
<dbReference type="AlphaFoldDB" id="A0A1Q8QQ63"/>
<dbReference type="Proteomes" id="UP000186102">
    <property type="component" value="Unassembled WGS sequence"/>
</dbReference>
<dbReference type="EMBL" id="MLBF01000032">
    <property type="protein sequence ID" value="OLN29493.1"/>
    <property type="molecule type" value="Genomic_DNA"/>
</dbReference>
<evidence type="ECO:0000313" key="2">
    <source>
        <dbReference type="Proteomes" id="UP000186102"/>
    </source>
</evidence>
<organism evidence="1 2">
    <name type="scientific">Desulfosporosinus metallidurans</name>
    <dbReference type="NCBI Taxonomy" id="1888891"/>
    <lineage>
        <taxon>Bacteria</taxon>
        <taxon>Bacillati</taxon>
        <taxon>Bacillota</taxon>
        <taxon>Clostridia</taxon>
        <taxon>Eubacteriales</taxon>
        <taxon>Desulfitobacteriaceae</taxon>
        <taxon>Desulfosporosinus</taxon>
    </lineage>
</organism>
<gene>
    <name evidence="1" type="ORF">DSOL_3512</name>
</gene>
<dbReference type="STRING" id="1888891.DSOL_3512"/>
<protein>
    <submittedName>
        <fullName evidence="1">Uncharacterized protein</fullName>
    </submittedName>
</protein>
<proteinExistence type="predicted"/>